<keyword evidence="2" id="KW-0472">Membrane</keyword>
<gene>
    <name evidence="3" type="ORF">Dda_1060</name>
</gene>
<dbReference type="EMBL" id="JAQGDS010000001">
    <property type="protein sequence ID" value="KAJ6264907.1"/>
    <property type="molecule type" value="Genomic_DNA"/>
</dbReference>
<evidence type="ECO:0000256" key="2">
    <source>
        <dbReference type="SAM" id="Phobius"/>
    </source>
</evidence>
<accession>A0AAD6NNL4</accession>
<evidence type="ECO:0000256" key="1">
    <source>
        <dbReference type="SAM" id="MobiDB-lite"/>
    </source>
</evidence>
<evidence type="ECO:0000313" key="3">
    <source>
        <dbReference type="EMBL" id="KAJ6264907.1"/>
    </source>
</evidence>
<organism evidence="3 4">
    <name type="scientific">Drechslerella dactyloides</name>
    <name type="common">Nematode-trapping fungus</name>
    <name type="synonym">Arthrobotrys dactyloides</name>
    <dbReference type="NCBI Taxonomy" id="74499"/>
    <lineage>
        <taxon>Eukaryota</taxon>
        <taxon>Fungi</taxon>
        <taxon>Dikarya</taxon>
        <taxon>Ascomycota</taxon>
        <taxon>Pezizomycotina</taxon>
        <taxon>Orbiliomycetes</taxon>
        <taxon>Orbiliales</taxon>
        <taxon>Orbiliaceae</taxon>
        <taxon>Drechslerella</taxon>
    </lineage>
</organism>
<sequence>MYLMELWITYGVLTGIAIGISSTAAVDMILRELSDRKQRTAAEIQLYGRKLTRKERKWLSQRQRLRQMGVAAAPFPSYGPAYNEPRDARAPSYHIVESPATVNVPAAPGSSDRPSK</sequence>
<keyword evidence="4" id="KW-1185">Reference proteome</keyword>
<name>A0AAD6NNL4_DREDA</name>
<keyword evidence="2" id="KW-0812">Transmembrane</keyword>
<reference evidence="3" key="1">
    <citation type="submission" date="2023-01" db="EMBL/GenBank/DDBJ databases">
        <title>The chitinases involved in constricting ring structure development in the nematode-trapping fungus Drechslerella dactyloides.</title>
        <authorList>
            <person name="Wang R."/>
            <person name="Zhang L."/>
            <person name="Tang P."/>
            <person name="Li S."/>
            <person name="Liang L."/>
        </authorList>
    </citation>
    <scope>NUCLEOTIDE SEQUENCE</scope>
    <source>
        <strain evidence="3">YMF1.00031</strain>
    </source>
</reference>
<evidence type="ECO:0000313" key="4">
    <source>
        <dbReference type="Proteomes" id="UP001221413"/>
    </source>
</evidence>
<dbReference type="AlphaFoldDB" id="A0AAD6NNL4"/>
<keyword evidence="2" id="KW-1133">Transmembrane helix</keyword>
<feature type="transmembrane region" description="Helical" evidence="2">
    <location>
        <begin position="6"/>
        <end position="30"/>
    </location>
</feature>
<comment type="caution">
    <text evidence="3">The sequence shown here is derived from an EMBL/GenBank/DDBJ whole genome shotgun (WGS) entry which is preliminary data.</text>
</comment>
<dbReference type="Proteomes" id="UP001221413">
    <property type="component" value="Unassembled WGS sequence"/>
</dbReference>
<feature type="region of interest" description="Disordered" evidence="1">
    <location>
        <begin position="93"/>
        <end position="116"/>
    </location>
</feature>
<protein>
    <submittedName>
        <fullName evidence="3">Uncharacterized protein</fullName>
    </submittedName>
</protein>
<proteinExistence type="predicted"/>